<accession>A0A419WIZ0</accession>
<dbReference type="Pfam" id="PF00403">
    <property type="entry name" value="HMA"/>
    <property type="match status" value="1"/>
</dbReference>
<evidence type="ECO:0000256" key="11">
    <source>
        <dbReference type="SAM" id="Phobius"/>
    </source>
</evidence>
<organism evidence="13 14">
    <name type="scientific">Halopiger aswanensis</name>
    <dbReference type="NCBI Taxonomy" id="148449"/>
    <lineage>
        <taxon>Archaea</taxon>
        <taxon>Methanobacteriati</taxon>
        <taxon>Methanobacteriota</taxon>
        <taxon>Stenosarchaea group</taxon>
        <taxon>Halobacteria</taxon>
        <taxon>Halobacteriales</taxon>
        <taxon>Natrialbaceae</taxon>
        <taxon>Halopiger</taxon>
    </lineage>
</organism>
<gene>
    <name evidence="13" type="ORF">ATJ93_2270</name>
</gene>
<dbReference type="SFLD" id="SFLDF00027">
    <property type="entry name" value="p-type_atpase"/>
    <property type="match status" value="1"/>
</dbReference>
<dbReference type="NCBIfam" id="TIGR01494">
    <property type="entry name" value="ATPase_P-type"/>
    <property type="match status" value="2"/>
</dbReference>
<evidence type="ECO:0000256" key="6">
    <source>
        <dbReference type="ARBA" id="ARBA00022840"/>
    </source>
</evidence>
<evidence type="ECO:0000256" key="7">
    <source>
        <dbReference type="ARBA" id="ARBA00022967"/>
    </source>
</evidence>
<feature type="domain" description="HMA" evidence="12">
    <location>
        <begin position="90"/>
        <end position="156"/>
    </location>
</feature>
<dbReference type="GO" id="GO:0016887">
    <property type="term" value="F:ATP hydrolysis activity"/>
    <property type="evidence" value="ECO:0007669"/>
    <property type="project" value="InterPro"/>
</dbReference>
<feature type="transmembrane region" description="Helical" evidence="11">
    <location>
        <begin position="275"/>
        <end position="294"/>
    </location>
</feature>
<comment type="similarity">
    <text evidence="2">Belongs to the cation transport ATPase (P-type) (TC 3.A.3) family. Type IB subfamily.</text>
</comment>
<feature type="transmembrane region" description="Helical" evidence="11">
    <location>
        <begin position="190"/>
        <end position="218"/>
    </location>
</feature>
<keyword evidence="4" id="KW-0479">Metal-binding</keyword>
<evidence type="ECO:0000256" key="9">
    <source>
        <dbReference type="ARBA" id="ARBA00023136"/>
    </source>
</evidence>
<dbReference type="InterPro" id="IPR027256">
    <property type="entry name" value="P-typ_ATPase_IB"/>
</dbReference>
<evidence type="ECO:0000256" key="3">
    <source>
        <dbReference type="ARBA" id="ARBA00022692"/>
    </source>
</evidence>
<evidence type="ECO:0000256" key="5">
    <source>
        <dbReference type="ARBA" id="ARBA00022741"/>
    </source>
</evidence>
<feature type="transmembrane region" description="Helical" evidence="11">
    <location>
        <begin position="300"/>
        <end position="321"/>
    </location>
</feature>
<dbReference type="SFLD" id="SFLDG00002">
    <property type="entry name" value="C1.7:_P-type_atpase_like"/>
    <property type="match status" value="1"/>
</dbReference>
<keyword evidence="14" id="KW-1185">Reference proteome</keyword>
<dbReference type="PROSITE" id="PS00154">
    <property type="entry name" value="ATPASE_E1_E2"/>
    <property type="match status" value="1"/>
</dbReference>
<keyword evidence="6" id="KW-0067">ATP-binding</keyword>
<evidence type="ECO:0000256" key="8">
    <source>
        <dbReference type="ARBA" id="ARBA00022989"/>
    </source>
</evidence>
<comment type="subcellular location">
    <subcellularLocation>
        <location evidence="1">Endomembrane system</location>
        <topology evidence="1">Multi-pass membrane protein</topology>
    </subcellularLocation>
</comment>
<dbReference type="PROSITE" id="PS50846">
    <property type="entry name" value="HMA_2"/>
    <property type="match status" value="1"/>
</dbReference>
<dbReference type="NCBIfam" id="TIGR01525">
    <property type="entry name" value="ATPase-IB_hvy"/>
    <property type="match status" value="1"/>
</dbReference>
<evidence type="ECO:0000259" key="12">
    <source>
        <dbReference type="PROSITE" id="PS50846"/>
    </source>
</evidence>
<dbReference type="GO" id="GO:0012505">
    <property type="term" value="C:endomembrane system"/>
    <property type="evidence" value="ECO:0007669"/>
    <property type="project" value="UniProtKB-SubCell"/>
</dbReference>
<feature type="transmembrane region" description="Helical" evidence="11">
    <location>
        <begin position="451"/>
        <end position="472"/>
    </location>
</feature>
<evidence type="ECO:0000313" key="13">
    <source>
        <dbReference type="EMBL" id="RKD95416.1"/>
    </source>
</evidence>
<sequence>MASSSDARADESRCALCERPLPATVVTADPDADEVDASAATDGDAYCSSGCREIDVALEAPAAADTGDAVRSDDQRGDESEALENEDDCERTFFRVDGMHSATCESFLESVAEQRDGVADAAASYVTETVRVDYDPERISKADLRDALSTVGYTAYLREEATADDEAGATRRAREMSGLRKRRSDDFLEIQYIAGIVFGSFLLVPYAAVFYPMFLAAYSDWGPLRYYDTAFTGFDNLLFLPLFSIVTGVVLYLTGLPVLRGAYVSLKLRRPNTQLLAALTIVSAYVYGTASFFLGRTDLYYDLTIVVAALVMGAIFAEATIKRQATERLTDLTVSQVDTARVLESDGGTTDVPVEDLEPDDRVLVREGERVPVDGVLVDGTCTVDEAVVTGESLPVAKESGDEVIGGSVVTDGAAVVDVGPATESSIEQLTEVVWNLQSAAHGVQRRADALAVRIAPLVLGAAVVVGAVQYVRIGDPVTAALAVLLTIMVASPWALGLATPASVAANIRDAMAHGIVVFDETVFERLRDVDVVVFDKTGTLTTGEMTVLEADAPDGLLAAAAALERRASHPAATAIAGAFGDTGESATDGDEAVRPDGGSSLEVRDFENHATGVSGRIDTDSILVGHPDLFRERGWELEDDLETRLADAREAGHLPIVVGRNGRAAGHVVVGDEPRGDWAETVTGLHENGIEVVVLTGDERAATAFFSGHDAVDRVFAGVPPEGKTEAVRRLEREGRVAMVGDGTNDAPALAEADLGISLGSGTALASDASDLAIVEDDLSAVERAFRLAAAARRRVRRNLALALVYNAIAIPVAAAGLLNPLFATAAVAVGALCIGANVSWPLLNDS</sequence>
<evidence type="ECO:0000313" key="14">
    <source>
        <dbReference type="Proteomes" id="UP000283805"/>
    </source>
</evidence>
<dbReference type="Gene3D" id="2.70.150.10">
    <property type="entry name" value="Calcium-transporting ATPase, cytoplasmic transduction domain A"/>
    <property type="match status" value="1"/>
</dbReference>
<dbReference type="PANTHER" id="PTHR43520">
    <property type="entry name" value="ATP7, ISOFORM B"/>
    <property type="match status" value="1"/>
</dbReference>
<evidence type="ECO:0000256" key="2">
    <source>
        <dbReference type="ARBA" id="ARBA00006024"/>
    </source>
</evidence>
<keyword evidence="5" id="KW-0547">Nucleotide-binding</keyword>
<keyword evidence="7" id="KW-1278">Translocase</keyword>
<dbReference type="RefSeq" id="WP_120244691.1">
    <property type="nucleotide sequence ID" value="NZ_RAPO01000002.1"/>
</dbReference>
<dbReference type="SUPFAM" id="SSF81653">
    <property type="entry name" value="Calcium ATPase, transduction domain A"/>
    <property type="match status" value="1"/>
</dbReference>
<dbReference type="GO" id="GO:0005507">
    <property type="term" value="F:copper ion binding"/>
    <property type="evidence" value="ECO:0007669"/>
    <property type="project" value="TreeGrafter"/>
</dbReference>
<dbReference type="InterPro" id="IPR001757">
    <property type="entry name" value="P_typ_ATPase"/>
</dbReference>
<keyword evidence="9 11" id="KW-0472">Membrane</keyword>
<name>A0A419WIZ0_9EURY</name>
<dbReference type="GO" id="GO:0043682">
    <property type="term" value="F:P-type divalent copper transporter activity"/>
    <property type="evidence" value="ECO:0007669"/>
    <property type="project" value="TreeGrafter"/>
</dbReference>
<dbReference type="InterPro" id="IPR023214">
    <property type="entry name" value="HAD_sf"/>
</dbReference>
<feature type="region of interest" description="Disordered" evidence="10">
    <location>
        <begin position="580"/>
        <end position="600"/>
    </location>
</feature>
<feature type="transmembrane region" description="Helical" evidence="11">
    <location>
        <begin position="238"/>
        <end position="263"/>
    </location>
</feature>
<dbReference type="SUPFAM" id="SSF55008">
    <property type="entry name" value="HMA, heavy metal-associated domain"/>
    <property type="match status" value="1"/>
</dbReference>
<dbReference type="GO" id="GO:0016020">
    <property type="term" value="C:membrane"/>
    <property type="evidence" value="ECO:0007669"/>
    <property type="project" value="InterPro"/>
</dbReference>
<feature type="transmembrane region" description="Helical" evidence="11">
    <location>
        <begin position="801"/>
        <end position="820"/>
    </location>
</feature>
<evidence type="ECO:0000256" key="10">
    <source>
        <dbReference type="SAM" id="MobiDB-lite"/>
    </source>
</evidence>
<evidence type="ECO:0000256" key="4">
    <source>
        <dbReference type="ARBA" id="ARBA00022723"/>
    </source>
</evidence>
<proteinExistence type="inferred from homology"/>
<dbReference type="Gene3D" id="3.40.1110.10">
    <property type="entry name" value="Calcium-transporting ATPase, cytoplasmic domain N"/>
    <property type="match status" value="1"/>
</dbReference>
<dbReference type="PANTHER" id="PTHR43520:SF8">
    <property type="entry name" value="P-TYPE CU(+) TRANSPORTER"/>
    <property type="match status" value="1"/>
</dbReference>
<dbReference type="InterPro" id="IPR036412">
    <property type="entry name" value="HAD-like_sf"/>
</dbReference>
<dbReference type="EMBL" id="RAPO01000002">
    <property type="protein sequence ID" value="RKD95416.1"/>
    <property type="molecule type" value="Genomic_DNA"/>
</dbReference>
<dbReference type="InterPro" id="IPR036163">
    <property type="entry name" value="HMA_dom_sf"/>
</dbReference>
<dbReference type="CDD" id="cd00371">
    <property type="entry name" value="HMA"/>
    <property type="match status" value="1"/>
</dbReference>
<dbReference type="AlphaFoldDB" id="A0A419WIZ0"/>
<feature type="transmembrane region" description="Helical" evidence="11">
    <location>
        <begin position="478"/>
        <end position="499"/>
    </location>
</feature>
<dbReference type="OrthoDB" id="8588at2157"/>
<dbReference type="InterPro" id="IPR059000">
    <property type="entry name" value="ATPase_P-type_domA"/>
</dbReference>
<keyword evidence="3 11" id="KW-0812">Transmembrane</keyword>
<dbReference type="Gene3D" id="3.40.50.1000">
    <property type="entry name" value="HAD superfamily/HAD-like"/>
    <property type="match status" value="1"/>
</dbReference>
<dbReference type="PRINTS" id="PR00119">
    <property type="entry name" value="CATATPASE"/>
</dbReference>
<feature type="region of interest" description="Disordered" evidence="10">
    <location>
        <begin position="62"/>
        <end position="87"/>
    </location>
</feature>
<dbReference type="Gene3D" id="3.30.70.100">
    <property type="match status" value="1"/>
</dbReference>
<dbReference type="SUPFAM" id="SSF56784">
    <property type="entry name" value="HAD-like"/>
    <property type="match status" value="1"/>
</dbReference>
<dbReference type="InterPro" id="IPR044492">
    <property type="entry name" value="P_typ_ATPase_HD_dom"/>
</dbReference>
<reference evidence="13 14" key="1">
    <citation type="submission" date="2018-09" db="EMBL/GenBank/DDBJ databases">
        <title>Genomic Encyclopedia of Archaeal and Bacterial Type Strains, Phase II (KMG-II): from individual species to whole genera.</title>
        <authorList>
            <person name="Goeker M."/>
        </authorList>
    </citation>
    <scope>NUCLEOTIDE SEQUENCE [LARGE SCALE GENOMIC DNA]</scope>
    <source>
        <strain evidence="13 14">DSM 13151</strain>
    </source>
</reference>
<evidence type="ECO:0000256" key="1">
    <source>
        <dbReference type="ARBA" id="ARBA00004127"/>
    </source>
</evidence>
<dbReference type="InterPro" id="IPR006121">
    <property type="entry name" value="HMA_dom"/>
</dbReference>
<feature type="compositionally biased region" description="Basic and acidic residues" evidence="10">
    <location>
        <begin position="68"/>
        <end position="79"/>
    </location>
</feature>
<dbReference type="InterPro" id="IPR018303">
    <property type="entry name" value="ATPase_P-typ_P_site"/>
</dbReference>
<feature type="transmembrane region" description="Helical" evidence="11">
    <location>
        <begin position="826"/>
        <end position="845"/>
    </location>
</feature>
<dbReference type="GO" id="GO:0005524">
    <property type="term" value="F:ATP binding"/>
    <property type="evidence" value="ECO:0007669"/>
    <property type="project" value="UniProtKB-KW"/>
</dbReference>
<comment type="caution">
    <text evidence="13">The sequence shown here is derived from an EMBL/GenBank/DDBJ whole genome shotgun (WGS) entry which is preliminary data.</text>
</comment>
<dbReference type="Pfam" id="PF00702">
    <property type="entry name" value="Hydrolase"/>
    <property type="match status" value="1"/>
</dbReference>
<dbReference type="InterPro" id="IPR008250">
    <property type="entry name" value="ATPase_P-typ_transduc_dom_A_sf"/>
</dbReference>
<dbReference type="InterPro" id="IPR023299">
    <property type="entry name" value="ATPase_P-typ_cyto_dom_N"/>
</dbReference>
<protein>
    <submittedName>
        <fullName evidence="13">P-type E1-E2 ATPase/heavy metal translocating P-type ATPase</fullName>
    </submittedName>
</protein>
<keyword evidence="8 11" id="KW-1133">Transmembrane helix</keyword>
<dbReference type="GO" id="GO:0055070">
    <property type="term" value="P:copper ion homeostasis"/>
    <property type="evidence" value="ECO:0007669"/>
    <property type="project" value="TreeGrafter"/>
</dbReference>
<dbReference type="SFLD" id="SFLDS00003">
    <property type="entry name" value="Haloacid_Dehalogenase"/>
    <property type="match status" value="1"/>
</dbReference>
<dbReference type="Pfam" id="PF00122">
    <property type="entry name" value="E1-E2_ATPase"/>
    <property type="match status" value="1"/>
</dbReference>
<dbReference type="Proteomes" id="UP000283805">
    <property type="component" value="Unassembled WGS sequence"/>
</dbReference>